<reference evidence="2 3" key="1">
    <citation type="journal article" name="Front. Microbiol.">
        <title>Sugar Metabolism of the First Thermophilic Planctomycete Thermogutta terrifontis: Comparative Genomic and Transcriptomic Approaches.</title>
        <authorList>
            <person name="Elcheninov A.G."/>
            <person name="Menzel P."/>
            <person name="Gudbergsdottir S.R."/>
            <person name="Slesarev A.I."/>
            <person name="Kadnikov V.V."/>
            <person name="Krogh A."/>
            <person name="Bonch-Osmolovskaya E.A."/>
            <person name="Peng X."/>
            <person name="Kublanov I.V."/>
        </authorList>
    </citation>
    <scope>NUCLEOTIDE SEQUENCE [LARGE SCALE GENOMIC DNA]</scope>
    <source>
        <strain evidence="2 3">R1</strain>
    </source>
</reference>
<gene>
    <name evidence="2" type="ORF">THTE_2734</name>
</gene>
<protein>
    <submittedName>
        <fullName evidence="2">Uncharacterized protein</fullName>
    </submittedName>
</protein>
<organism evidence="2 3">
    <name type="scientific">Thermogutta terrifontis</name>
    <dbReference type="NCBI Taxonomy" id="1331910"/>
    <lineage>
        <taxon>Bacteria</taxon>
        <taxon>Pseudomonadati</taxon>
        <taxon>Planctomycetota</taxon>
        <taxon>Planctomycetia</taxon>
        <taxon>Pirellulales</taxon>
        <taxon>Thermoguttaceae</taxon>
        <taxon>Thermogutta</taxon>
    </lineage>
</organism>
<dbReference type="KEGG" id="ttf:THTE_2734"/>
<keyword evidence="1" id="KW-0175">Coiled coil</keyword>
<proteinExistence type="predicted"/>
<dbReference type="EMBL" id="CP018477">
    <property type="protein sequence ID" value="ASV75336.1"/>
    <property type="molecule type" value="Genomic_DNA"/>
</dbReference>
<name>A0A286RHD4_9BACT</name>
<dbReference type="AlphaFoldDB" id="A0A286RHD4"/>
<dbReference type="Proteomes" id="UP000215086">
    <property type="component" value="Chromosome"/>
</dbReference>
<evidence type="ECO:0000256" key="1">
    <source>
        <dbReference type="SAM" id="Coils"/>
    </source>
</evidence>
<keyword evidence="3" id="KW-1185">Reference proteome</keyword>
<evidence type="ECO:0000313" key="2">
    <source>
        <dbReference type="EMBL" id="ASV75336.1"/>
    </source>
</evidence>
<accession>A0A286RHD4</accession>
<sequence>MGKSDKNLSKRDSRKLEALRKRLRELQQRLAGAKKQPDDPREIETLTKEIVAVEAEIARLTGQHGG</sequence>
<dbReference type="RefSeq" id="WP_095415430.1">
    <property type="nucleotide sequence ID" value="NZ_CP018477.1"/>
</dbReference>
<feature type="coiled-coil region" evidence="1">
    <location>
        <begin position="9"/>
        <end position="63"/>
    </location>
</feature>
<evidence type="ECO:0000313" key="3">
    <source>
        <dbReference type="Proteomes" id="UP000215086"/>
    </source>
</evidence>